<gene>
    <name evidence="1" type="ORF">H8S20_16690</name>
</gene>
<organism evidence="1 2">
    <name type="scientific">Clostridium hominis</name>
    <dbReference type="NCBI Taxonomy" id="2763036"/>
    <lineage>
        <taxon>Bacteria</taxon>
        <taxon>Bacillati</taxon>
        <taxon>Bacillota</taxon>
        <taxon>Clostridia</taxon>
        <taxon>Eubacteriales</taxon>
        <taxon>Clostridiaceae</taxon>
        <taxon>Clostridium</taxon>
    </lineage>
</organism>
<dbReference type="EMBL" id="JACOOO010000040">
    <property type="protein sequence ID" value="MBC5630497.1"/>
    <property type="molecule type" value="Genomic_DNA"/>
</dbReference>
<dbReference type="Proteomes" id="UP000596929">
    <property type="component" value="Unassembled WGS sequence"/>
</dbReference>
<evidence type="ECO:0000313" key="1">
    <source>
        <dbReference type="EMBL" id="MBC5630497.1"/>
    </source>
</evidence>
<name>A0ABR7DGD2_9CLOT</name>
<protein>
    <submittedName>
        <fullName evidence="1">Uncharacterized protein</fullName>
    </submittedName>
</protein>
<sequence>MYKWKPHDINNQFKTRQGEKIINLDRYVEVLKENNIPYTEEQYKEAKSYINRAIIKVSNQN</sequence>
<reference evidence="1 2" key="1">
    <citation type="submission" date="2020-08" db="EMBL/GenBank/DDBJ databases">
        <title>Genome public.</title>
        <authorList>
            <person name="Liu C."/>
            <person name="Sun Q."/>
        </authorList>
    </citation>
    <scope>NUCLEOTIDE SEQUENCE [LARGE SCALE GENOMIC DNA]</scope>
    <source>
        <strain evidence="1 2">NSJ-6</strain>
    </source>
</reference>
<comment type="caution">
    <text evidence="1">The sequence shown here is derived from an EMBL/GenBank/DDBJ whole genome shotgun (WGS) entry which is preliminary data.</text>
</comment>
<keyword evidence="2" id="KW-1185">Reference proteome</keyword>
<proteinExistence type="predicted"/>
<dbReference type="RefSeq" id="WP_186860799.1">
    <property type="nucleotide sequence ID" value="NZ_JACOOO010000040.1"/>
</dbReference>
<evidence type="ECO:0000313" key="2">
    <source>
        <dbReference type="Proteomes" id="UP000596929"/>
    </source>
</evidence>
<accession>A0ABR7DGD2</accession>